<dbReference type="PANTHER" id="PTHR30126:SF40">
    <property type="entry name" value="HTH-TYPE TRANSCRIPTIONAL REGULATOR GLTR"/>
    <property type="match status" value="1"/>
</dbReference>
<keyword evidence="2" id="KW-0805">Transcription regulation</keyword>
<gene>
    <name evidence="6" type="ordered locus">CPS_1908</name>
</gene>
<dbReference type="GO" id="GO:0003700">
    <property type="term" value="F:DNA-binding transcription factor activity"/>
    <property type="evidence" value="ECO:0007669"/>
    <property type="project" value="InterPro"/>
</dbReference>
<evidence type="ECO:0000256" key="3">
    <source>
        <dbReference type="ARBA" id="ARBA00023125"/>
    </source>
</evidence>
<name>Q483X8_COLP3</name>
<dbReference type="InterPro" id="IPR000847">
    <property type="entry name" value="LysR_HTH_N"/>
</dbReference>
<dbReference type="CDD" id="cd08442">
    <property type="entry name" value="PBP2_YofA_SoxR_like"/>
    <property type="match status" value="1"/>
</dbReference>
<dbReference type="SUPFAM" id="SSF53850">
    <property type="entry name" value="Periplasmic binding protein-like II"/>
    <property type="match status" value="1"/>
</dbReference>
<dbReference type="SUPFAM" id="SSF46785">
    <property type="entry name" value="Winged helix' DNA-binding domain"/>
    <property type="match status" value="1"/>
</dbReference>
<dbReference type="DNASU" id="3520089"/>
<dbReference type="HOGENOM" id="CLU_039613_6_1_6"/>
<evidence type="ECO:0000259" key="5">
    <source>
        <dbReference type="PROSITE" id="PS50931"/>
    </source>
</evidence>
<dbReference type="Pfam" id="PF03466">
    <property type="entry name" value="LysR_substrate"/>
    <property type="match status" value="1"/>
</dbReference>
<dbReference type="Pfam" id="PF00126">
    <property type="entry name" value="HTH_1"/>
    <property type="match status" value="1"/>
</dbReference>
<dbReference type="Gene3D" id="3.40.190.290">
    <property type="match status" value="1"/>
</dbReference>
<comment type="similarity">
    <text evidence="1">Belongs to the LysR transcriptional regulatory family.</text>
</comment>
<proteinExistence type="inferred from homology"/>
<dbReference type="InterPro" id="IPR036390">
    <property type="entry name" value="WH_DNA-bd_sf"/>
</dbReference>
<dbReference type="InterPro" id="IPR005119">
    <property type="entry name" value="LysR_subst-bd"/>
</dbReference>
<dbReference type="InterPro" id="IPR036388">
    <property type="entry name" value="WH-like_DNA-bd_sf"/>
</dbReference>
<dbReference type="Gene3D" id="1.10.10.10">
    <property type="entry name" value="Winged helix-like DNA-binding domain superfamily/Winged helix DNA-binding domain"/>
    <property type="match status" value="1"/>
</dbReference>
<dbReference type="PROSITE" id="PS50931">
    <property type="entry name" value="HTH_LYSR"/>
    <property type="match status" value="1"/>
</dbReference>
<evidence type="ECO:0000256" key="4">
    <source>
        <dbReference type="ARBA" id="ARBA00023163"/>
    </source>
</evidence>
<keyword evidence="4" id="KW-0804">Transcription</keyword>
<reference evidence="6" key="1">
    <citation type="journal article" date="2005" name="Proc. Natl. Acad. Sci. U.S.A.">
        <title>The psychrophilic lifestyle as revealed by the genome sequence of Colwellia psychrerythraea 34H through genomic and proteomic analyses.</title>
        <authorList>
            <person name="Methe B.A."/>
            <person name="Nelson K.E."/>
            <person name="Deming J.W."/>
            <person name="Momen B."/>
            <person name="Melamud E."/>
            <person name="Zhang X."/>
            <person name="Moult J."/>
            <person name="Madupu R."/>
            <person name="Nelson W.C."/>
            <person name="Dodson R.J."/>
            <person name="Brinkac L.M."/>
            <person name="Daugherty S.C."/>
            <person name="Durkin A.S."/>
            <person name="DeBoy R.T."/>
            <person name="Kolonay J.F."/>
            <person name="Sullivan S.A."/>
            <person name="Zhou L."/>
            <person name="Davidsen T.M."/>
            <person name="Wu M."/>
            <person name="Huston A.L."/>
            <person name="Lewis M."/>
            <person name="Weaver B."/>
            <person name="Weidman J.F."/>
            <person name="Khouri H."/>
            <person name="Utterback T.R."/>
            <person name="Feldblyum T.V."/>
            <person name="Fraser C.M."/>
        </authorList>
    </citation>
    <scope>NUCLEOTIDE SEQUENCE [LARGE SCALE GENOMIC DNA]</scope>
    <source>
        <strain evidence="6">34H</strain>
    </source>
</reference>
<dbReference type="AlphaFoldDB" id="Q483X8"/>
<dbReference type="FunFam" id="1.10.10.10:FF:000001">
    <property type="entry name" value="LysR family transcriptional regulator"/>
    <property type="match status" value="1"/>
</dbReference>
<protein>
    <submittedName>
        <fullName evidence="6">Transcriptional regulator, LysR family</fullName>
    </submittedName>
</protein>
<organism evidence="6 7">
    <name type="scientific">Colwellia psychrerythraea (strain 34H / ATCC BAA-681)</name>
    <name type="common">Vibrio psychroerythus</name>
    <dbReference type="NCBI Taxonomy" id="167879"/>
    <lineage>
        <taxon>Bacteria</taxon>
        <taxon>Pseudomonadati</taxon>
        <taxon>Pseudomonadota</taxon>
        <taxon>Gammaproteobacteria</taxon>
        <taxon>Alteromonadales</taxon>
        <taxon>Colwelliaceae</taxon>
        <taxon>Colwellia</taxon>
    </lineage>
</organism>
<dbReference type="KEGG" id="cps:CPS_1908"/>
<dbReference type="PANTHER" id="PTHR30126">
    <property type="entry name" value="HTH-TYPE TRANSCRIPTIONAL REGULATOR"/>
    <property type="match status" value="1"/>
</dbReference>
<dbReference type="RefSeq" id="WP_011042732.1">
    <property type="nucleotide sequence ID" value="NC_003910.7"/>
</dbReference>
<accession>Q483X8</accession>
<evidence type="ECO:0000256" key="1">
    <source>
        <dbReference type="ARBA" id="ARBA00009437"/>
    </source>
</evidence>
<dbReference type="GO" id="GO:0000976">
    <property type="term" value="F:transcription cis-regulatory region binding"/>
    <property type="evidence" value="ECO:0007669"/>
    <property type="project" value="TreeGrafter"/>
</dbReference>
<dbReference type="Proteomes" id="UP000000547">
    <property type="component" value="Chromosome"/>
</dbReference>
<dbReference type="EMBL" id="CP000083">
    <property type="protein sequence ID" value="AAZ25843.1"/>
    <property type="molecule type" value="Genomic_DNA"/>
</dbReference>
<keyword evidence="3" id="KW-0238">DNA-binding</keyword>
<evidence type="ECO:0000256" key="2">
    <source>
        <dbReference type="ARBA" id="ARBA00023015"/>
    </source>
</evidence>
<sequence>MQIKSLRLFMDVAETGSFVAAAERQHTVQSNVTAHIKKLEEELGALLFHRKGGARLTTAGRDVVTYAKQILKSHDDVLGLFKGDESIPSRLRIGAMETTTALRLPPVLAAFHARYAQIDITVETAPTAQLLTQLIEGDVDGVFIAGKPKHKRLQVIKAFSEELVLVGPKTLQKFPTAEQFLETTFLAFRQGCSYRQRIEQLLSTCGVNATRIFEFGSIDGILGCVASGMGYSIMPLSTVEAHRHRFDIGYLNLPSSIANIDTYFVTAKQSTWTPSLTRFVDILKTIKSDVKQ</sequence>
<evidence type="ECO:0000313" key="7">
    <source>
        <dbReference type="Proteomes" id="UP000000547"/>
    </source>
</evidence>
<dbReference type="STRING" id="167879.CPS_1908"/>
<evidence type="ECO:0000313" key="6">
    <source>
        <dbReference type="EMBL" id="AAZ25843.1"/>
    </source>
</evidence>
<feature type="domain" description="HTH lysR-type" evidence="5">
    <location>
        <begin position="1"/>
        <end position="57"/>
    </location>
</feature>